<dbReference type="SUPFAM" id="SSF53756">
    <property type="entry name" value="UDP-Glycosyltransferase/glycogen phosphorylase"/>
    <property type="match status" value="1"/>
</dbReference>
<evidence type="ECO:0000313" key="6">
    <source>
        <dbReference type="Proteomes" id="UP001152320"/>
    </source>
</evidence>
<dbReference type="InterPro" id="IPR050271">
    <property type="entry name" value="UDP-glycosyltransferase"/>
</dbReference>
<name>A0A9Q1BP07_HOLLE</name>
<keyword evidence="4" id="KW-0812">Transmembrane</keyword>
<keyword evidence="4" id="KW-0472">Membrane</keyword>
<dbReference type="Gene3D" id="3.40.50.2000">
    <property type="entry name" value="Glycogen Phosphorylase B"/>
    <property type="match status" value="2"/>
</dbReference>
<evidence type="ECO:0000256" key="3">
    <source>
        <dbReference type="ARBA" id="ARBA00022679"/>
    </source>
</evidence>
<evidence type="ECO:0000256" key="4">
    <source>
        <dbReference type="SAM" id="Phobius"/>
    </source>
</evidence>
<feature type="transmembrane region" description="Helical" evidence="4">
    <location>
        <begin position="482"/>
        <end position="501"/>
    </location>
</feature>
<evidence type="ECO:0000256" key="1">
    <source>
        <dbReference type="ARBA" id="ARBA00009995"/>
    </source>
</evidence>
<dbReference type="PANTHER" id="PTHR48043">
    <property type="entry name" value="EG:EG0003.4 PROTEIN-RELATED"/>
    <property type="match status" value="1"/>
</dbReference>
<dbReference type="AlphaFoldDB" id="A0A9Q1BP07"/>
<dbReference type="Pfam" id="PF00201">
    <property type="entry name" value="UDPGT"/>
    <property type="match status" value="1"/>
</dbReference>
<evidence type="ECO:0000313" key="5">
    <source>
        <dbReference type="EMBL" id="KAJ8030021.1"/>
    </source>
</evidence>
<accession>A0A9Q1BP07</accession>
<sequence length="524" mass="59410">MVVLPSISGRNILTVTTNSMSSPSHYMALSTMTGGLVSRGHNVTIVTNDIKRLTGFPNGTFSQALYFRASYDPDEIAKLMDEMTKVTAFASMGLFESITAFTKFVKELHESCLDLWKDHKLLQILKQSHFDLVLVSPLSACDVLMSHYLEVPFVVILPSIRVPFFHEGFIGMPYPSSYVPFDIFGTLTDEMSFWERLKNLLSPLGGHVMEYICSKDYYDIQLEHSIHPDKTIRELYSKASLWLSHVSFGSDFPRPYTPNFVPIGGLISHPIKPLPKDMEEFVQGSGDSGIIVFTLGSAVKGLSKDELTETFAAVFRKLPQRILWRHNDKPPSNLGNNTKLFKWLPQNDLVGHPKTRLLIYHGGSNGVLESICHGVPMVIIPLLGDQVSHAARVQKKGMGLMLDKGNITEQNLMAIIQEVLNNPNHLVRYFYRYKERAQHYSDIHNDLPMTPLERAVYWIEHVMKFGDQHLRPRSADMNSLELYMIDVTVFLIVVLFVGLYIDYLILRKCFACCRGNSITKSKKE</sequence>
<keyword evidence="3" id="KW-0808">Transferase</keyword>
<dbReference type="EMBL" id="JAIZAY010000014">
    <property type="protein sequence ID" value="KAJ8030021.1"/>
    <property type="molecule type" value="Genomic_DNA"/>
</dbReference>
<dbReference type="OrthoDB" id="5835829at2759"/>
<keyword evidence="4" id="KW-1133">Transmembrane helix</keyword>
<comment type="similarity">
    <text evidence="1">Belongs to the UDP-glycosyltransferase family.</text>
</comment>
<dbReference type="Proteomes" id="UP001152320">
    <property type="component" value="Chromosome 14"/>
</dbReference>
<dbReference type="GO" id="GO:0008194">
    <property type="term" value="F:UDP-glycosyltransferase activity"/>
    <property type="evidence" value="ECO:0007669"/>
    <property type="project" value="InterPro"/>
</dbReference>
<keyword evidence="2" id="KW-0328">Glycosyltransferase</keyword>
<reference evidence="5" key="1">
    <citation type="submission" date="2021-10" db="EMBL/GenBank/DDBJ databases">
        <title>Tropical sea cucumber genome reveals ecological adaptation and Cuvierian tubules defense mechanism.</title>
        <authorList>
            <person name="Chen T."/>
        </authorList>
    </citation>
    <scope>NUCLEOTIDE SEQUENCE</scope>
    <source>
        <strain evidence="5">Nanhai2018</strain>
        <tissue evidence="5">Muscle</tissue>
    </source>
</reference>
<gene>
    <name evidence="5" type="ORF">HOLleu_29588</name>
</gene>
<dbReference type="InterPro" id="IPR002213">
    <property type="entry name" value="UDP_glucos_trans"/>
</dbReference>
<organism evidence="5 6">
    <name type="scientific">Holothuria leucospilota</name>
    <name type="common">Black long sea cucumber</name>
    <name type="synonym">Mertensiothuria leucospilota</name>
    <dbReference type="NCBI Taxonomy" id="206669"/>
    <lineage>
        <taxon>Eukaryota</taxon>
        <taxon>Metazoa</taxon>
        <taxon>Echinodermata</taxon>
        <taxon>Eleutherozoa</taxon>
        <taxon>Echinozoa</taxon>
        <taxon>Holothuroidea</taxon>
        <taxon>Aspidochirotacea</taxon>
        <taxon>Aspidochirotida</taxon>
        <taxon>Holothuriidae</taxon>
        <taxon>Holothuria</taxon>
    </lineage>
</organism>
<keyword evidence="6" id="KW-1185">Reference proteome</keyword>
<protein>
    <submittedName>
        <fullName evidence="5">UDP-glucuronosyltransferase 2C1</fullName>
    </submittedName>
</protein>
<dbReference type="PANTHER" id="PTHR48043:SF145">
    <property type="entry name" value="FI06409P-RELATED"/>
    <property type="match status" value="1"/>
</dbReference>
<dbReference type="FunFam" id="3.40.50.2000:FF:000205">
    <property type="entry name" value="UDP-glucuronosyltransferase"/>
    <property type="match status" value="1"/>
</dbReference>
<evidence type="ECO:0000256" key="2">
    <source>
        <dbReference type="ARBA" id="ARBA00022676"/>
    </source>
</evidence>
<proteinExistence type="inferred from homology"/>
<dbReference type="CDD" id="cd03784">
    <property type="entry name" value="GT1_Gtf-like"/>
    <property type="match status" value="1"/>
</dbReference>
<dbReference type="FunFam" id="3.40.50.2000:FF:000021">
    <property type="entry name" value="UDP-glucuronosyltransferase"/>
    <property type="match status" value="1"/>
</dbReference>
<comment type="caution">
    <text evidence="5">The sequence shown here is derived from an EMBL/GenBank/DDBJ whole genome shotgun (WGS) entry which is preliminary data.</text>
</comment>